<dbReference type="SMART" id="SM00387">
    <property type="entry name" value="HATPase_c"/>
    <property type="match status" value="1"/>
</dbReference>
<evidence type="ECO:0000256" key="4">
    <source>
        <dbReference type="ARBA" id="ARBA00022741"/>
    </source>
</evidence>
<evidence type="ECO:0000256" key="6">
    <source>
        <dbReference type="ARBA" id="ARBA00022840"/>
    </source>
</evidence>
<dbReference type="PRINTS" id="PR00344">
    <property type="entry name" value="BCTRLSENSOR"/>
</dbReference>
<evidence type="ECO:0000256" key="5">
    <source>
        <dbReference type="ARBA" id="ARBA00022777"/>
    </source>
</evidence>
<feature type="transmembrane region" description="Helical" evidence="7">
    <location>
        <begin position="155"/>
        <end position="174"/>
    </location>
</feature>
<organism evidence="9 10">
    <name type="scientific">Neoroseomonas alkaliterrae</name>
    <dbReference type="NCBI Taxonomy" id="1452450"/>
    <lineage>
        <taxon>Bacteria</taxon>
        <taxon>Pseudomonadati</taxon>
        <taxon>Pseudomonadota</taxon>
        <taxon>Alphaproteobacteria</taxon>
        <taxon>Acetobacterales</taxon>
        <taxon>Acetobacteraceae</taxon>
        <taxon>Neoroseomonas</taxon>
    </lineage>
</organism>
<dbReference type="SUPFAM" id="SSF55781">
    <property type="entry name" value="GAF domain-like"/>
    <property type="match status" value="1"/>
</dbReference>
<sequence length="668" mass="70402">MASVPVHAVAAALCALWAVLIPLAAAGRRPAWLPAAFCLATAAWAASVAVWPVAPLTGPPGLLDLVQTAFGLLVLLALGRRLGGPGAVPLARAFGLAAAALLPLAAGVEMARMAQLDTALPAAFAVPARLALALLVVLVAENIIRNLDEAARWHANLPCIVIGGMAAFDLVLLADAALSGAFSPVLWNARGALWGIAPALLVLAALRDRRWKRSPAVSREVVFHGATLVIAGAFLLGVGAVGEALRHLDADWGGTAQVGLIAGALMALAVALSSRSFRSRIRRSIVDHFFAARYDYRREWMRATATLSAADEESPAPVRAIRAIADAVDVPGGILLTKSPDGSLVGSAFWNAPDVPVVLFPDHPVHRALAERGEVLRLGPPAEGDPLAGSGRLWLAVPLLHHREGLTGAVLLAPPRAHFPLDEEVNELLGTLGRAVAMFLAERQAAERLADSRRLADYAKRFAFVAHDVKTVSNQLSLMLANAEANLDDPEFQRDLLTTMRSSVSRINTLIARLRQEDGAAPRPASGSFAVMERLRALARNRAGALELVQEGSHLPLVAMPPESFDAAVTHLLDNAIEASPPTVPVRVVVRPADAGLEVDIIDRGPGMSETFIRNELFRPMATSKPGGSGIGAWQARELLANAGGRLDVLSRPGEGTTMRLRLPAGTP</sequence>
<keyword evidence="7" id="KW-1133">Transmembrane helix</keyword>
<dbReference type="PANTHER" id="PTHR44936">
    <property type="entry name" value="SENSOR PROTEIN CREC"/>
    <property type="match status" value="1"/>
</dbReference>
<feature type="transmembrane region" description="Helical" evidence="7">
    <location>
        <begin position="254"/>
        <end position="273"/>
    </location>
</feature>
<feature type="transmembrane region" description="Helical" evidence="7">
    <location>
        <begin position="90"/>
        <end position="108"/>
    </location>
</feature>
<keyword evidence="10" id="KW-1185">Reference proteome</keyword>
<evidence type="ECO:0000313" key="9">
    <source>
        <dbReference type="EMBL" id="MBB5691185.1"/>
    </source>
</evidence>
<dbReference type="GO" id="GO:0004673">
    <property type="term" value="F:protein histidine kinase activity"/>
    <property type="evidence" value="ECO:0007669"/>
    <property type="project" value="UniProtKB-EC"/>
</dbReference>
<comment type="catalytic activity">
    <reaction evidence="1">
        <text>ATP + protein L-histidine = ADP + protein N-phospho-L-histidine.</text>
        <dbReference type="EC" id="2.7.13.3"/>
    </reaction>
</comment>
<feature type="transmembrane region" description="Helical" evidence="7">
    <location>
        <begin position="60"/>
        <end position="78"/>
    </location>
</feature>
<reference evidence="9 10" key="1">
    <citation type="submission" date="2020-08" db="EMBL/GenBank/DDBJ databases">
        <title>Genomic Encyclopedia of Type Strains, Phase IV (KMG-IV): sequencing the most valuable type-strain genomes for metagenomic binning, comparative biology and taxonomic classification.</title>
        <authorList>
            <person name="Goeker M."/>
        </authorList>
    </citation>
    <scope>NUCLEOTIDE SEQUENCE [LARGE SCALE GENOMIC DNA]</scope>
    <source>
        <strain evidence="9 10">DSM 25895</strain>
    </source>
</reference>
<dbReference type="InterPro" id="IPR036890">
    <property type="entry name" value="HATPase_C_sf"/>
</dbReference>
<dbReference type="Gene3D" id="3.30.565.10">
    <property type="entry name" value="Histidine kinase-like ATPase, C-terminal domain"/>
    <property type="match status" value="1"/>
</dbReference>
<dbReference type="SUPFAM" id="SSF55874">
    <property type="entry name" value="ATPase domain of HSP90 chaperone/DNA topoisomerase II/histidine kinase"/>
    <property type="match status" value="1"/>
</dbReference>
<dbReference type="PANTHER" id="PTHR44936:SF10">
    <property type="entry name" value="SENSOR PROTEIN RSTB"/>
    <property type="match status" value="1"/>
</dbReference>
<dbReference type="InterPro" id="IPR005467">
    <property type="entry name" value="His_kinase_dom"/>
</dbReference>
<dbReference type="RefSeq" id="WP_246420131.1">
    <property type="nucleotide sequence ID" value="NZ_JACIJE010000010.1"/>
</dbReference>
<evidence type="ECO:0000256" key="7">
    <source>
        <dbReference type="SAM" id="Phobius"/>
    </source>
</evidence>
<dbReference type="Gene3D" id="1.10.287.130">
    <property type="match status" value="1"/>
</dbReference>
<dbReference type="PROSITE" id="PS50109">
    <property type="entry name" value="HIS_KIN"/>
    <property type="match status" value="1"/>
</dbReference>
<gene>
    <name evidence="9" type="ORF">FHS88_003337</name>
</gene>
<dbReference type="CDD" id="cd00075">
    <property type="entry name" value="HATPase"/>
    <property type="match status" value="1"/>
</dbReference>
<evidence type="ECO:0000256" key="2">
    <source>
        <dbReference type="ARBA" id="ARBA00012438"/>
    </source>
</evidence>
<evidence type="ECO:0000313" key="10">
    <source>
        <dbReference type="Proteomes" id="UP000562254"/>
    </source>
</evidence>
<evidence type="ECO:0000256" key="3">
    <source>
        <dbReference type="ARBA" id="ARBA00022679"/>
    </source>
</evidence>
<feature type="transmembrane region" description="Helical" evidence="7">
    <location>
        <begin position="221"/>
        <end position="242"/>
    </location>
</feature>
<keyword evidence="5 9" id="KW-0418">Kinase</keyword>
<dbReference type="AlphaFoldDB" id="A0A840XRK3"/>
<feature type="transmembrane region" description="Helical" evidence="7">
    <location>
        <begin position="32"/>
        <end position="54"/>
    </location>
</feature>
<dbReference type="NCBIfam" id="TIGR02916">
    <property type="entry name" value="PEP_his_kin"/>
    <property type="match status" value="1"/>
</dbReference>
<dbReference type="Proteomes" id="UP000562254">
    <property type="component" value="Unassembled WGS sequence"/>
</dbReference>
<dbReference type="EMBL" id="JACIJE010000010">
    <property type="protein sequence ID" value="MBB5691185.1"/>
    <property type="molecule type" value="Genomic_DNA"/>
</dbReference>
<dbReference type="InterPro" id="IPR050980">
    <property type="entry name" value="2C_sensor_his_kinase"/>
</dbReference>
<keyword evidence="3" id="KW-0808">Transferase</keyword>
<feature type="transmembrane region" description="Helical" evidence="7">
    <location>
        <begin position="6"/>
        <end position="25"/>
    </location>
</feature>
<dbReference type="InterPro" id="IPR003594">
    <property type="entry name" value="HATPase_dom"/>
</dbReference>
<proteinExistence type="predicted"/>
<dbReference type="Pfam" id="PF02518">
    <property type="entry name" value="HATPase_c"/>
    <property type="match status" value="1"/>
</dbReference>
<feature type="transmembrane region" description="Helical" evidence="7">
    <location>
        <begin position="120"/>
        <end position="143"/>
    </location>
</feature>
<accession>A0A840XRK3</accession>
<keyword evidence="6" id="KW-0067">ATP-binding</keyword>
<dbReference type="InterPro" id="IPR004358">
    <property type="entry name" value="Sig_transdc_His_kin-like_C"/>
</dbReference>
<name>A0A840XRK3_9PROT</name>
<evidence type="ECO:0000256" key="1">
    <source>
        <dbReference type="ARBA" id="ARBA00000085"/>
    </source>
</evidence>
<keyword evidence="4" id="KW-0547">Nucleotide-binding</keyword>
<keyword evidence="7" id="KW-0812">Transmembrane</keyword>
<evidence type="ECO:0000259" key="8">
    <source>
        <dbReference type="PROSITE" id="PS50109"/>
    </source>
</evidence>
<dbReference type="InterPro" id="IPR014265">
    <property type="entry name" value="XrtA/PrsK"/>
</dbReference>
<dbReference type="GO" id="GO:0005524">
    <property type="term" value="F:ATP binding"/>
    <property type="evidence" value="ECO:0007669"/>
    <property type="project" value="UniProtKB-KW"/>
</dbReference>
<comment type="caution">
    <text evidence="9">The sequence shown here is derived from an EMBL/GenBank/DDBJ whole genome shotgun (WGS) entry which is preliminary data.</text>
</comment>
<keyword evidence="7" id="KW-0472">Membrane</keyword>
<dbReference type="EC" id="2.7.13.3" evidence="2"/>
<feature type="domain" description="Histidine kinase" evidence="8">
    <location>
        <begin position="464"/>
        <end position="667"/>
    </location>
</feature>
<feature type="transmembrane region" description="Helical" evidence="7">
    <location>
        <begin position="186"/>
        <end position="206"/>
    </location>
</feature>
<protein>
    <recommendedName>
        <fullName evidence="2">histidine kinase</fullName>
        <ecNumber evidence="2">2.7.13.3</ecNumber>
    </recommendedName>
</protein>